<dbReference type="STRING" id="928856.SAMN04488049_10822"/>
<keyword evidence="2" id="KW-1185">Reference proteome</keyword>
<reference evidence="1 2" key="1">
    <citation type="submission" date="2015-09" db="EMBL/GenBank/DDBJ databases">
        <authorList>
            <consortium name="Swine Surveillance"/>
        </authorList>
    </citation>
    <scope>NUCLEOTIDE SEQUENCE [LARGE SCALE GENOMIC DNA]</scope>
    <source>
        <strain evidence="1 2">CECT 7557</strain>
    </source>
</reference>
<protein>
    <submittedName>
        <fullName evidence="1">Type VI secretion protein, family</fullName>
    </submittedName>
</protein>
<dbReference type="RefSeq" id="WP_058289925.1">
    <property type="nucleotide sequence ID" value="NZ_CYSD01000031.1"/>
</dbReference>
<dbReference type="OrthoDB" id="9775333at2"/>
<dbReference type="PANTHER" id="PTHR35566:SF1">
    <property type="entry name" value="TYPE VI SECRETION SYSTEM BASEPLATE COMPONENT TSSK1"/>
    <property type="match status" value="1"/>
</dbReference>
<dbReference type="InterPro" id="IPR010263">
    <property type="entry name" value="T6SS_TssK"/>
</dbReference>
<dbReference type="AlphaFoldDB" id="A0A0P1GA33"/>
<evidence type="ECO:0000313" key="1">
    <source>
        <dbReference type="EMBL" id="CUH78378.1"/>
    </source>
</evidence>
<dbReference type="Proteomes" id="UP000052022">
    <property type="component" value="Unassembled WGS sequence"/>
</dbReference>
<organism evidence="1 2">
    <name type="scientific">Tritonibacter multivorans</name>
    <dbReference type="NCBI Taxonomy" id="928856"/>
    <lineage>
        <taxon>Bacteria</taxon>
        <taxon>Pseudomonadati</taxon>
        <taxon>Pseudomonadota</taxon>
        <taxon>Alphaproteobacteria</taxon>
        <taxon>Rhodobacterales</taxon>
        <taxon>Paracoccaceae</taxon>
        <taxon>Tritonibacter</taxon>
    </lineage>
</organism>
<dbReference type="PANTHER" id="PTHR35566">
    <property type="entry name" value="BLR3599 PROTEIN"/>
    <property type="match status" value="1"/>
</dbReference>
<name>A0A0P1GA33_9RHOB</name>
<dbReference type="EMBL" id="CYSD01000031">
    <property type="protein sequence ID" value="CUH78378.1"/>
    <property type="molecule type" value="Genomic_DNA"/>
</dbReference>
<gene>
    <name evidence="1" type="ORF">TRM7557_01850</name>
</gene>
<dbReference type="Pfam" id="PF05936">
    <property type="entry name" value="T6SS_VasE"/>
    <property type="match status" value="1"/>
</dbReference>
<evidence type="ECO:0000313" key="2">
    <source>
        <dbReference type="Proteomes" id="UP000052022"/>
    </source>
</evidence>
<dbReference type="NCBIfam" id="TIGR03353">
    <property type="entry name" value="VI_chp_4"/>
    <property type="match status" value="1"/>
</dbReference>
<accession>A0A0P1GA33</accession>
<proteinExistence type="predicted"/>
<sequence length="440" mass="47943">MTTGSVVWSEGMFIAPQHFQHADTAARRYVDEIAQLDLTAGDFGVSELELNADALKIGKVAVRAAAGVFPDRLFFRLAQELVLDIPDGLVDETVHLAVPLAVAGTALFGQEGGVSRMLKRQSELRDVNDPDNTPVAAELADVGACLLLGKMDFSGYATIPIARILEKTSEGQVVLDRSFVPHALRIAAAPVMMERLAEVVSLARVRAANAAGRVASQAGTRSDASLMTERMELQILNKWLLVLQNDQRSGAINPRRLFLNLASLSVELDVILGKATSETLVYDANRMGACFEALWSDLRRKLTLEKPASVEALSWNTELFEKRRVLRLVIPQRLLQEGRRPVLALSAPDAGTPLSELAPLACKLAGLSAMPDLVSRGLPGVELTPLQVAPAELRARADAAFFAINTNSEHWQSYIGKREALALHVDDRIRRVEATLYMID</sequence>